<reference evidence="1" key="1">
    <citation type="journal article" date="2015" name="Nature">
        <title>Complex archaea that bridge the gap between prokaryotes and eukaryotes.</title>
        <authorList>
            <person name="Spang A."/>
            <person name="Saw J.H."/>
            <person name="Jorgensen S.L."/>
            <person name="Zaremba-Niedzwiedzka K."/>
            <person name="Martijn J."/>
            <person name="Lind A.E."/>
            <person name="van Eijk R."/>
            <person name="Schleper C."/>
            <person name="Guy L."/>
            <person name="Ettema T.J."/>
        </authorList>
    </citation>
    <scope>NUCLEOTIDE SEQUENCE</scope>
</reference>
<evidence type="ECO:0008006" key="2">
    <source>
        <dbReference type="Google" id="ProtNLM"/>
    </source>
</evidence>
<proteinExistence type="predicted"/>
<dbReference type="AlphaFoldDB" id="A0A0F9D587"/>
<sequence>IVEFDNPDDSGISFYPQGTAESGSIYLKEKESERWRTITITASTGYARIYPEKH</sequence>
<evidence type="ECO:0000313" key="1">
    <source>
        <dbReference type="EMBL" id="KKL56898.1"/>
    </source>
</evidence>
<accession>A0A0F9D587</accession>
<gene>
    <name evidence="1" type="ORF">LCGC14_2240830</name>
</gene>
<feature type="non-terminal residue" evidence="1">
    <location>
        <position position="1"/>
    </location>
</feature>
<comment type="caution">
    <text evidence="1">The sequence shown here is derived from an EMBL/GenBank/DDBJ whole genome shotgun (WGS) entry which is preliminary data.</text>
</comment>
<dbReference type="EMBL" id="LAZR01030342">
    <property type="protein sequence ID" value="KKL56898.1"/>
    <property type="molecule type" value="Genomic_DNA"/>
</dbReference>
<organism evidence="1">
    <name type="scientific">marine sediment metagenome</name>
    <dbReference type="NCBI Taxonomy" id="412755"/>
    <lineage>
        <taxon>unclassified sequences</taxon>
        <taxon>metagenomes</taxon>
        <taxon>ecological metagenomes</taxon>
    </lineage>
</organism>
<protein>
    <recommendedName>
        <fullName evidence="2">General secretion pathway GspH domain-containing protein</fullName>
    </recommendedName>
</protein>
<name>A0A0F9D587_9ZZZZ</name>